<accession>A0A2W5VV72</accession>
<reference evidence="1 2" key="1">
    <citation type="submission" date="2017-08" db="EMBL/GenBank/DDBJ databases">
        <title>Infants hospitalized years apart are colonized by the same room-sourced microbial strains.</title>
        <authorList>
            <person name="Brooks B."/>
            <person name="Olm M.R."/>
            <person name="Firek B.A."/>
            <person name="Baker R."/>
            <person name="Thomas B.C."/>
            <person name="Morowitz M.J."/>
            <person name="Banfield J.F."/>
        </authorList>
    </citation>
    <scope>NUCLEOTIDE SEQUENCE [LARGE SCALE GENOMIC DNA]</scope>
    <source>
        <strain evidence="1">S2_003_000_R2_14</strain>
    </source>
</reference>
<dbReference type="Proteomes" id="UP000249061">
    <property type="component" value="Unassembled WGS sequence"/>
</dbReference>
<proteinExistence type="predicted"/>
<sequence>MVRALQYTKEFVMAFKASKGKSGLFDIHGLEAFIEKKISEVLNALGMGHKAPAKPAPVAKPAAPAPVAKAAPVKKAAAPKKAKATKAAASAEGEPLDALLKALESHPKKAALIKGGKQKDQLLRALIPLYVGSKAGLDVSSGTTSKFWQKHGVKFAAPNAAKALREHAGFSKRTAKGVQISPTGVKYVETALNS</sequence>
<comment type="caution">
    <text evidence="1">The sequence shown here is derived from an EMBL/GenBank/DDBJ whole genome shotgun (WGS) entry which is preliminary data.</text>
</comment>
<gene>
    <name evidence="1" type="ORF">DI536_10570</name>
</gene>
<protein>
    <submittedName>
        <fullName evidence="1">Uncharacterized protein</fullName>
    </submittedName>
</protein>
<dbReference type="EMBL" id="QFQP01000007">
    <property type="protein sequence ID" value="PZR14491.1"/>
    <property type="molecule type" value="Genomic_DNA"/>
</dbReference>
<name>A0A2W5VV72_9BACT</name>
<evidence type="ECO:0000313" key="1">
    <source>
        <dbReference type="EMBL" id="PZR14491.1"/>
    </source>
</evidence>
<evidence type="ECO:0000313" key="2">
    <source>
        <dbReference type="Proteomes" id="UP000249061"/>
    </source>
</evidence>
<dbReference type="AlphaFoldDB" id="A0A2W5VV72"/>
<organism evidence="1 2">
    <name type="scientific">Archangium gephyra</name>
    <dbReference type="NCBI Taxonomy" id="48"/>
    <lineage>
        <taxon>Bacteria</taxon>
        <taxon>Pseudomonadati</taxon>
        <taxon>Myxococcota</taxon>
        <taxon>Myxococcia</taxon>
        <taxon>Myxococcales</taxon>
        <taxon>Cystobacterineae</taxon>
        <taxon>Archangiaceae</taxon>
        <taxon>Archangium</taxon>
    </lineage>
</organism>